<feature type="compositionally biased region" description="Polar residues" evidence="11">
    <location>
        <begin position="451"/>
        <end position="462"/>
    </location>
</feature>
<evidence type="ECO:0000313" key="14">
    <source>
        <dbReference type="Proteomes" id="UP001497392"/>
    </source>
</evidence>
<feature type="compositionally biased region" description="Low complexity" evidence="11">
    <location>
        <begin position="429"/>
        <end position="442"/>
    </location>
</feature>
<dbReference type="InterPro" id="IPR011009">
    <property type="entry name" value="Kinase-like_dom_sf"/>
</dbReference>
<evidence type="ECO:0000256" key="4">
    <source>
        <dbReference type="ARBA" id="ARBA00022553"/>
    </source>
</evidence>
<accession>A0ABP1FVE4</accession>
<evidence type="ECO:0000256" key="10">
    <source>
        <dbReference type="ARBA" id="ARBA00048367"/>
    </source>
</evidence>
<sequence length="527" mass="58737">MRLIQAIDQLIGNFLSDPAAALKPVISQLQAEAGFSPVLRGALQEFGWQGSCFTSGIDLRALSSRLRAMLYSGLEQKGQGSFSVVFKARHRVTGEIITLKKLRMDRDQDGVPSHIIREVALLKELDHPNIVRLRDVLWDHTQLYLIMDYVEQDLRQFMDNGLQSRSLSTVKYIMLQIMRGVEFCHAHRVLHRDLKPQNILIDSPRLSVKVADFGLARCFTPPIRPYTHEVVTLLYRAPEILMGARYYHTPVDMWSLGCIMAELISGRPLFMGDSEIGQLFKIFQVLGTPSESTWQGVEGMPCWQTQFPQWHARDLTEVLPALDADGVDLLRRLLQYNPKERITAAEAVRHPWLADAALEVPERAAAGMNAADEDRPSPLSDETQIRDVPDVRGVGTRNADMELAELADVLPVDDFGSNWGELGLESARGSAEPPESAAGSSPLQDLPASASHRQNGTESPKQSRPRRVMTRSQVSKARQQGCCEPLLGGDSPPMRKWAPSNEHESRAEGSAPRDRISKTGELHAHTP</sequence>
<keyword evidence="7" id="KW-0418">Kinase</keyword>
<dbReference type="SMART" id="SM00220">
    <property type="entry name" value="S_TKc"/>
    <property type="match status" value="1"/>
</dbReference>
<dbReference type="CDD" id="cd07829">
    <property type="entry name" value="STKc_CDK_like"/>
    <property type="match status" value="1"/>
</dbReference>
<protein>
    <recommendedName>
        <fullName evidence="2">cyclin-dependent kinase</fullName>
        <ecNumber evidence="2">2.7.11.22</ecNumber>
    </recommendedName>
</protein>
<dbReference type="InterPro" id="IPR000719">
    <property type="entry name" value="Prot_kinase_dom"/>
</dbReference>
<evidence type="ECO:0000256" key="6">
    <source>
        <dbReference type="ARBA" id="ARBA00022741"/>
    </source>
</evidence>
<proteinExistence type="inferred from homology"/>
<evidence type="ECO:0000256" key="3">
    <source>
        <dbReference type="ARBA" id="ARBA00022527"/>
    </source>
</evidence>
<dbReference type="InterPro" id="IPR050108">
    <property type="entry name" value="CDK"/>
</dbReference>
<dbReference type="EMBL" id="CAXHTA020000009">
    <property type="protein sequence ID" value="CAL5223861.1"/>
    <property type="molecule type" value="Genomic_DNA"/>
</dbReference>
<keyword evidence="4" id="KW-0597">Phosphoprotein</keyword>
<evidence type="ECO:0000256" key="11">
    <source>
        <dbReference type="SAM" id="MobiDB-lite"/>
    </source>
</evidence>
<evidence type="ECO:0000256" key="9">
    <source>
        <dbReference type="ARBA" id="ARBA00047811"/>
    </source>
</evidence>
<comment type="catalytic activity">
    <reaction evidence="10">
        <text>L-seryl-[protein] + ATP = O-phospho-L-seryl-[protein] + ADP + H(+)</text>
        <dbReference type="Rhea" id="RHEA:17989"/>
        <dbReference type="Rhea" id="RHEA-COMP:9863"/>
        <dbReference type="Rhea" id="RHEA-COMP:11604"/>
        <dbReference type="ChEBI" id="CHEBI:15378"/>
        <dbReference type="ChEBI" id="CHEBI:29999"/>
        <dbReference type="ChEBI" id="CHEBI:30616"/>
        <dbReference type="ChEBI" id="CHEBI:83421"/>
        <dbReference type="ChEBI" id="CHEBI:456216"/>
        <dbReference type="EC" id="2.7.11.22"/>
    </reaction>
</comment>
<feature type="region of interest" description="Disordered" evidence="11">
    <location>
        <begin position="367"/>
        <end position="393"/>
    </location>
</feature>
<keyword evidence="14" id="KW-1185">Reference proteome</keyword>
<keyword evidence="6" id="KW-0547">Nucleotide-binding</keyword>
<gene>
    <name evidence="13" type="primary">g6448</name>
    <name evidence="13" type="ORF">VP750_LOCUS5520</name>
</gene>
<dbReference type="Gene3D" id="3.30.200.20">
    <property type="entry name" value="Phosphorylase Kinase, domain 1"/>
    <property type="match status" value="1"/>
</dbReference>
<comment type="catalytic activity">
    <reaction evidence="9">
        <text>L-threonyl-[protein] + ATP = O-phospho-L-threonyl-[protein] + ADP + H(+)</text>
        <dbReference type="Rhea" id="RHEA:46608"/>
        <dbReference type="Rhea" id="RHEA-COMP:11060"/>
        <dbReference type="Rhea" id="RHEA-COMP:11605"/>
        <dbReference type="ChEBI" id="CHEBI:15378"/>
        <dbReference type="ChEBI" id="CHEBI:30013"/>
        <dbReference type="ChEBI" id="CHEBI:30616"/>
        <dbReference type="ChEBI" id="CHEBI:61977"/>
        <dbReference type="ChEBI" id="CHEBI:456216"/>
        <dbReference type="EC" id="2.7.11.22"/>
    </reaction>
</comment>
<evidence type="ECO:0000259" key="12">
    <source>
        <dbReference type="PROSITE" id="PS50011"/>
    </source>
</evidence>
<dbReference type="PANTHER" id="PTHR24056">
    <property type="entry name" value="CELL DIVISION PROTEIN KINASE"/>
    <property type="match status" value="1"/>
</dbReference>
<dbReference type="PANTHER" id="PTHR24056:SF548">
    <property type="entry name" value="CYCLIN-DEPENDENT KINASE A-1"/>
    <property type="match status" value="1"/>
</dbReference>
<evidence type="ECO:0000313" key="13">
    <source>
        <dbReference type="EMBL" id="CAL5223861.1"/>
    </source>
</evidence>
<feature type="region of interest" description="Disordered" evidence="11">
    <location>
        <begin position="423"/>
        <end position="527"/>
    </location>
</feature>
<organism evidence="13 14">
    <name type="scientific">Coccomyxa viridis</name>
    <dbReference type="NCBI Taxonomy" id="1274662"/>
    <lineage>
        <taxon>Eukaryota</taxon>
        <taxon>Viridiplantae</taxon>
        <taxon>Chlorophyta</taxon>
        <taxon>core chlorophytes</taxon>
        <taxon>Trebouxiophyceae</taxon>
        <taxon>Trebouxiophyceae incertae sedis</taxon>
        <taxon>Coccomyxaceae</taxon>
        <taxon>Coccomyxa</taxon>
    </lineage>
</organism>
<evidence type="ECO:0000256" key="5">
    <source>
        <dbReference type="ARBA" id="ARBA00022679"/>
    </source>
</evidence>
<dbReference type="Pfam" id="PF00069">
    <property type="entry name" value="Pkinase"/>
    <property type="match status" value="1"/>
</dbReference>
<evidence type="ECO:0000256" key="1">
    <source>
        <dbReference type="ARBA" id="ARBA00006485"/>
    </source>
</evidence>
<evidence type="ECO:0000256" key="2">
    <source>
        <dbReference type="ARBA" id="ARBA00012425"/>
    </source>
</evidence>
<keyword evidence="3" id="KW-0723">Serine/threonine-protein kinase</keyword>
<comment type="caution">
    <text evidence="13">The sequence shown here is derived from an EMBL/GenBank/DDBJ whole genome shotgun (WGS) entry which is preliminary data.</text>
</comment>
<dbReference type="Gene3D" id="1.10.510.10">
    <property type="entry name" value="Transferase(Phosphotransferase) domain 1"/>
    <property type="match status" value="1"/>
</dbReference>
<feature type="compositionally biased region" description="Basic and acidic residues" evidence="11">
    <location>
        <begin position="501"/>
        <end position="527"/>
    </location>
</feature>
<dbReference type="InterPro" id="IPR008271">
    <property type="entry name" value="Ser/Thr_kinase_AS"/>
</dbReference>
<keyword evidence="5" id="KW-0808">Transferase</keyword>
<dbReference type="SUPFAM" id="SSF56112">
    <property type="entry name" value="Protein kinase-like (PK-like)"/>
    <property type="match status" value="1"/>
</dbReference>
<dbReference type="Proteomes" id="UP001497392">
    <property type="component" value="Unassembled WGS sequence"/>
</dbReference>
<evidence type="ECO:0000256" key="8">
    <source>
        <dbReference type="ARBA" id="ARBA00022840"/>
    </source>
</evidence>
<dbReference type="EC" id="2.7.11.22" evidence="2"/>
<comment type="similarity">
    <text evidence="1">Belongs to the protein kinase superfamily. CMGC Ser/Thr protein kinase family. CDC2/CDKX subfamily.</text>
</comment>
<keyword evidence="8" id="KW-0067">ATP-binding</keyword>
<reference evidence="13 14" key="1">
    <citation type="submission" date="2024-06" db="EMBL/GenBank/DDBJ databases">
        <authorList>
            <person name="Kraege A."/>
            <person name="Thomma B."/>
        </authorList>
    </citation>
    <scope>NUCLEOTIDE SEQUENCE [LARGE SCALE GENOMIC DNA]</scope>
</reference>
<evidence type="ECO:0000256" key="7">
    <source>
        <dbReference type="ARBA" id="ARBA00022777"/>
    </source>
</evidence>
<feature type="domain" description="Protein kinase" evidence="12">
    <location>
        <begin position="71"/>
        <end position="353"/>
    </location>
</feature>
<dbReference type="PROSITE" id="PS00108">
    <property type="entry name" value="PROTEIN_KINASE_ST"/>
    <property type="match status" value="1"/>
</dbReference>
<dbReference type="PROSITE" id="PS50011">
    <property type="entry name" value="PROTEIN_KINASE_DOM"/>
    <property type="match status" value="1"/>
</dbReference>
<name>A0ABP1FVE4_9CHLO</name>